<evidence type="ECO:0000256" key="4">
    <source>
        <dbReference type="ARBA" id="ARBA00022679"/>
    </source>
</evidence>
<evidence type="ECO:0000256" key="1">
    <source>
        <dbReference type="ARBA" id="ARBA00001286"/>
    </source>
</evidence>
<dbReference type="GO" id="GO:0032259">
    <property type="term" value="P:methylation"/>
    <property type="evidence" value="ECO:0007669"/>
    <property type="project" value="UniProtKB-KW"/>
</dbReference>
<dbReference type="Proteomes" id="UP000800981">
    <property type="component" value="Unassembled WGS sequence"/>
</dbReference>
<dbReference type="SUPFAM" id="SSF53155">
    <property type="entry name" value="Methylated DNA-protein cysteine methyltransferase domain"/>
    <property type="match status" value="1"/>
</dbReference>
<comment type="caution">
    <text evidence="11">The sequence shown here is derived from an EMBL/GenBank/DDBJ whole genome shotgun (WGS) entry which is preliminary data.</text>
</comment>
<protein>
    <recommendedName>
        <fullName evidence="8">Methylated-DNA--protein-cysteine methyltransferase</fullName>
        <ecNumber evidence="8">2.1.1.63</ecNumber>
    </recommendedName>
    <alternativeName>
        <fullName evidence="8">6-O-methylguanine-DNA methyltransferase</fullName>
        <shortName evidence="8">MGMT</shortName>
    </alternativeName>
    <alternativeName>
        <fullName evidence="8">O-6-methylguanine-DNA-alkyltransferase</fullName>
    </alternativeName>
</protein>
<organism evidence="11 12">
    <name type="scientific">Motilibacter deserti</name>
    <dbReference type="NCBI Taxonomy" id="2714956"/>
    <lineage>
        <taxon>Bacteria</taxon>
        <taxon>Bacillati</taxon>
        <taxon>Actinomycetota</taxon>
        <taxon>Actinomycetes</taxon>
        <taxon>Motilibacterales</taxon>
        <taxon>Motilibacteraceae</taxon>
        <taxon>Motilibacter</taxon>
    </lineage>
</organism>
<dbReference type="Pfam" id="PF02870">
    <property type="entry name" value="Methyltransf_1N"/>
    <property type="match status" value="1"/>
</dbReference>
<dbReference type="HAMAP" id="MF_00772">
    <property type="entry name" value="OGT"/>
    <property type="match status" value="1"/>
</dbReference>
<dbReference type="RefSeq" id="WP_166285040.1">
    <property type="nucleotide sequence ID" value="NZ_JAANNP010000262.1"/>
</dbReference>
<evidence type="ECO:0000259" key="9">
    <source>
        <dbReference type="Pfam" id="PF01035"/>
    </source>
</evidence>
<feature type="domain" description="Methylated-DNA-[protein]-cysteine S-methyltransferase DNA binding" evidence="9">
    <location>
        <begin position="82"/>
        <end position="161"/>
    </location>
</feature>
<dbReference type="CDD" id="cd06445">
    <property type="entry name" value="ATase"/>
    <property type="match status" value="1"/>
</dbReference>
<dbReference type="InterPro" id="IPR036388">
    <property type="entry name" value="WH-like_DNA-bd_sf"/>
</dbReference>
<evidence type="ECO:0000313" key="11">
    <source>
        <dbReference type="EMBL" id="NHC16642.1"/>
    </source>
</evidence>
<comment type="miscellaneous">
    <text evidence="8">This enzyme catalyzes only one turnover and therefore is not strictly catalytic. According to one definition, an enzyme is a biocatalyst that acts repeatedly and over many reaction cycles.</text>
</comment>
<gene>
    <name evidence="11" type="ORF">G9H71_22950</name>
</gene>
<comment type="catalytic activity">
    <reaction evidence="1 8">
        <text>a 4-O-methyl-thymidine in DNA + L-cysteinyl-[protein] = a thymidine in DNA + S-methyl-L-cysteinyl-[protein]</text>
        <dbReference type="Rhea" id="RHEA:53428"/>
        <dbReference type="Rhea" id="RHEA-COMP:10131"/>
        <dbReference type="Rhea" id="RHEA-COMP:10132"/>
        <dbReference type="Rhea" id="RHEA-COMP:13555"/>
        <dbReference type="Rhea" id="RHEA-COMP:13556"/>
        <dbReference type="ChEBI" id="CHEBI:29950"/>
        <dbReference type="ChEBI" id="CHEBI:82612"/>
        <dbReference type="ChEBI" id="CHEBI:137386"/>
        <dbReference type="ChEBI" id="CHEBI:137387"/>
        <dbReference type="EC" id="2.1.1.63"/>
    </reaction>
</comment>
<dbReference type="Pfam" id="PF01035">
    <property type="entry name" value="DNA_binding_1"/>
    <property type="match status" value="1"/>
</dbReference>
<reference evidence="11 12" key="1">
    <citation type="submission" date="2020-03" db="EMBL/GenBank/DDBJ databases">
        <title>Two novel Motilibacter sp.</title>
        <authorList>
            <person name="Liu S."/>
        </authorList>
    </citation>
    <scope>NUCLEOTIDE SEQUENCE [LARGE SCALE GENOMIC DNA]</scope>
    <source>
        <strain evidence="11 12">E257</strain>
    </source>
</reference>
<comment type="similarity">
    <text evidence="8">Belongs to the MGMT family.</text>
</comment>
<accession>A0ABX0H0Q2</accession>
<feature type="domain" description="Methylguanine DNA methyltransferase ribonuclease-like" evidence="10">
    <location>
        <begin position="9"/>
        <end position="78"/>
    </location>
</feature>
<evidence type="ECO:0000259" key="10">
    <source>
        <dbReference type="Pfam" id="PF02870"/>
    </source>
</evidence>
<dbReference type="InterPro" id="IPR036217">
    <property type="entry name" value="MethylDNA_cys_MeTrfase_DNAb"/>
</dbReference>
<dbReference type="InterPro" id="IPR023546">
    <property type="entry name" value="MGMT"/>
</dbReference>
<dbReference type="NCBIfam" id="TIGR00589">
    <property type="entry name" value="ogt"/>
    <property type="match status" value="1"/>
</dbReference>
<sequence>MTIRETTVAWTVLDSPIDKLLLTTDGAGLSRVWFAPFDHVELDPETRDDDHPVLALARQQLTEYFAGTRRDFDVPLSPGGTPFQNQVWTALRDIPYGETASYVEVARAIGRPTASRAVGAANGRNPIAVIVPCHRVIGSNGLLIGYAGGAARKRRLLDLETGALQLG</sequence>
<dbReference type="PANTHER" id="PTHR10815">
    <property type="entry name" value="METHYLATED-DNA--PROTEIN-CYSTEINE METHYLTRANSFERASE"/>
    <property type="match status" value="1"/>
</dbReference>
<dbReference type="PROSITE" id="PS00374">
    <property type="entry name" value="MGMT"/>
    <property type="match status" value="1"/>
</dbReference>
<dbReference type="Gene3D" id="1.10.10.10">
    <property type="entry name" value="Winged helix-like DNA-binding domain superfamily/Winged helix DNA-binding domain"/>
    <property type="match status" value="1"/>
</dbReference>
<dbReference type="PANTHER" id="PTHR10815:SF5">
    <property type="entry name" value="METHYLATED-DNA--PROTEIN-CYSTEINE METHYLTRANSFERASE"/>
    <property type="match status" value="1"/>
</dbReference>
<name>A0ABX0H0Q2_9ACTN</name>
<dbReference type="InterPro" id="IPR014048">
    <property type="entry name" value="MethylDNA_cys_MeTrfase_DNA-bd"/>
</dbReference>
<dbReference type="InterPro" id="IPR001497">
    <property type="entry name" value="MethylDNA_cys_MeTrfase_AS"/>
</dbReference>
<comment type="function">
    <text evidence="8">Involved in the cellular defense against the biological effects of O6-methylguanine (O6-MeG) and O4-methylthymine (O4-MeT) in DNA. Repairs the methylated nucleobase in DNA by stoichiometrically transferring the methyl group to a cysteine residue in the enzyme. This is a suicide reaction: the enzyme is irreversibly inactivated.</text>
</comment>
<keyword evidence="2 8" id="KW-0963">Cytoplasm</keyword>
<comment type="catalytic activity">
    <reaction evidence="7 8">
        <text>a 6-O-methyl-2'-deoxyguanosine in DNA + L-cysteinyl-[protein] = S-methyl-L-cysteinyl-[protein] + a 2'-deoxyguanosine in DNA</text>
        <dbReference type="Rhea" id="RHEA:24000"/>
        <dbReference type="Rhea" id="RHEA-COMP:10131"/>
        <dbReference type="Rhea" id="RHEA-COMP:10132"/>
        <dbReference type="Rhea" id="RHEA-COMP:11367"/>
        <dbReference type="Rhea" id="RHEA-COMP:11368"/>
        <dbReference type="ChEBI" id="CHEBI:29950"/>
        <dbReference type="ChEBI" id="CHEBI:82612"/>
        <dbReference type="ChEBI" id="CHEBI:85445"/>
        <dbReference type="ChEBI" id="CHEBI:85448"/>
        <dbReference type="EC" id="2.1.1.63"/>
    </reaction>
</comment>
<evidence type="ECO:0000256" key="6">
    <source>
        <dbReference type="ARBA" id="ARBA00023204"/>
    </source>
</evidence>
<dbReference type="GO" id="GO:0003908">
    <property type="term" value="F:methylated-DNA-[protein]-cysteine S-methyltransferase activity"/>
    <property type="evidence" value="ECO:0007669"/>
    <property type="project" value="UniProtKB-EC"/>
</dbReference>
<evidence type="ECO:0000256" key="8">
    <source>
        <dbReference type="HAMAP-Rule" id="MF_00772"/>
    </source>
</evidence>
<keyword evidence="4 8" id="KW-0808">Transferase</keyword>
<evidence type="ECO:0000256" key="2">
    <source>
        <dbReference type="ARBA" id="ARBA00022490"/>
    </source>
</evidence>
<comment type="subcellular location">
    <subcellularLocation>
        <location evidence="8">Cytoplasm</location>
    </subcellularLocation>
</comment>
<evidence type="ECO:0000313" key="12">
    <source>
        <dbReference type="Proteomes" id="UP000800981"/>
    </source>
</evidence>
<dbReference type="EMBL" id="JAANNP010000262">
    <property type="protein sequence ID" value="NHC16642.1"/>
    <property type="molecule type" value="Genomic_DNA"/>
</dbReference>
<evidence type="ECO:0000256" key="7">
    <source>
        <dbReference type="ARBA" id="ARBA00049348"/>
    </source>
</evidence>
<keyword evidence="12" id="KW-1185">Reference proteome</keyword>
<evidence type="ECO:0000256" key="5">
    <source>
        <dbReference type="ARBA" id="ARBA00022763"/>
    </source>
</evidence>
<dbReference type="SUPFAM" id="SSF46767">
    <property type="entry name" value="Methylated DNA-protein cysteine methyltransferase, C-terminal domain"/>
    <property type="match status" value="1"/>
</dbReference>
<dbReference type="InterPro" id="IPR008332">
    <property type="entry name" value="MethylG_MeTrfase_N"/>
</dbReference>
<dbReference type="Gene3D" id="3.30.160.70">
    <property type="entry name" value="Methylated DNA-protein cysteine methyltransferase domain"/>
    <property type="match status" value="1"/>
</dbReference>
<dbReference type="InterPro" id="IPR036631">
    <property type="entry name" value="MGMT_N_sf"/>
</dbReference>
<dbReference type="EC" id="2.1.1.63" evidence="8"/>
<keyword evidence="6 8" id="KW-0234">DNA repair</keyword>
<keyword evidence="5 8" id="KW-0227">DNA damage</keyword>
<evidence type="ECO:0000256" key="3">
    <source>
        <dbReference type="ARBA" id="ARBA00022603"/>
    </source>
</evidence>
<proteinExistence type="inferred from homology"/>
<feature type="active site" description="Nucleophile; methyl group acceptor" evidence="8">
    <location>
        <position position="133"/>
    </location>
</feature>
<keyword evidence="3 8" id="KW-0489">Methyltransferase</keyword>